<proteinExistence type="predicted"/>
<evidence type="ECO:0000313" key="4">
    <source>
        <dbReference type="EMBL" id="MBO1078533.1"/>
    </source>
</evidence>
<dbReference type="EMBL" id="JACTNG010000002">
    <property type="protein sequence ID" value="MBO1078533.1"/>
    <property type="molecule type" value="Genomic_DNA"/>
</dbReference>
<gene>
    <name evidence="4" type="ORF">IAI61_05785</name>
</gene>
<name>A0ABS3KM41_9PROT</name>
<dbReference type="PANTHER" id="PTHR30441">
    <property type="entry name" value="DUF748 DOMAIN-CONTAINING PROTEIN"/>
    <property type="match status" value="1"/>
</dbReference>
<feature type="domain" description="AsmA" evidence="3">
    <location>
        <begin position="251"/>
        <end position="592"/>
    </location>
</feature>
<sequence>MAMKRGRKWLIGLAIPVAVIALAVLLFRWDWLIPLIEPRASAALGRPVTLEHLHVKLGRTVVVTANGVTVGNPEGFEDPVPLARVGRLSAAVNAWDWWRGRGLTLPWIELDHPVVNVRAMPDGRANYLFNTTPPAADAPPAEPAAAPQIGVVRIRDGEGKVVIPQFRADFAIRVATEEGSPEATAAAVSRAAAAAPAPAAAPEPEPQSTMVIAENGLPLPAPPAPEPPAAANDLPPPPALDDEPARIVASAEGTYAGQPIRARLVGGALLSLRDTEKPWPVQLRVDNGPTNVALEGTVSDPLHFQGAALRLVLAGPDMSLLTPLTGVPIPKTPPYRVAGALDYTADRIRMERIQGTVGSTDLSGSVAVLPRQPRPDVTVDLSSRRVDLDDLAGFIGEEPGQTAPAPASAKVLPDTPVSLPKLTAADLHVRYRAGSIRGGRRQPLDNLRADFDIVDGAINLHPIGFGIGRGQMLFTGRLSPAGNGLRADVKAEFQRLDISKLMAAAGSEGGGALNGRAELRSTGASVAQLLGNGDGRVVLSTAGGNLSALLVDLSGLRLANAVLSALGIPARTDLRCFVADLALRDGTLNTNALIIDTDDAIIIGDGSVNLARETLAYRLRTRSRDFTIGALSTDIRISGTLRDPGVLPEVMELGARGGAAVGLALINPLLAILPTIQFGTSEDSGCNVLAGRAGQRAR</sequence>
<dbReference type="Pfam" id="PF05170">
    <property type="entry name" value="AsmA"/>
    <property type="match status" value="1"/>
</dbReference>
<keyword evidence="2" id="KW-0472">Membrane</keyword>
<evidence type="ECO:0000256" key="2">
    <source>
        <dbReference type="SAM" id="Phobius"/>
    </source>
</evidence>
<feature type="compositionally biased region" description="Pro residues" evidence="1">
    <location>
        <begin position="219"/>
        <end position="237"/>
    </location>
</feature>
<organism evidence="4 5">
    <name type="scientific">Roseomonas haemaphysalidis</name>
    <dbReference type="NCBI Taxonomy" id="2768162"/>
    <lineage>
        <taxon>Bacteria</taxon>
        <taxon>Pseudomonadati</taxon>
        <taxon>Pseudomonadota</taxon>
        <taxon>Alphaproteobacteria</taxon>
        <taxon>Acetobacterales</taxon>
        <taxon>Roseomonadaceae</taxon>
        <taxon>Roseomonas</taxon>
    </lineage>
</organism>
<dbReference type="InterPro" id="IPR007844">
    <property type="entry name" value="AsmA"/>
</dbReference>
<comment type="caution">
    <text evidence="4">The sequence shown here is derived from an EMBL/GenBank/DDBJ whole genome shotgun (WGS) entry which is preliminary data.</text>
</comment>
<evidence type="ECO:0000256" key="1">
    <source>
        <dbReference type="SAM" id="MobiDB-lite"/>
    </source>
</evidence>
<feature type="region of interest" description="Disordered" evidence="1">
    <location>
        <begin position="215"/>
        <end position="237"/>
    </location>
</feature>
<dbReference type="Proteomes" id="UP001518989">
    <property type="component" value="Unassembled WGS sequence"/>
</dbReference>
<dbReference type="PANTHER" id="PTHR30441:SF9">
    <property type="entry name" value="ASMA FAMILY PROTEIN YHJG"/>
    <property type="match status" value="1"/>
</dbReference>
<evidence type="ECO:0000313" key="5">
    <source>
        <dbReference type="Proteomes" id="UP001518989"/>
    </source>
</evidence>
<reference evidence="4 5" key="1">
    <citation type="submission" date="2020-09" db="EMBL/GenBank/DDBJ databases">
        <title>Roseomonas.</title>
        <authorList>
            <person name="Zhu W."/>
        </authorList>
    </citation>
    <scope>NUCLEOTIDE SEQUENCE [LARGE SCALE GENOMIC DNA]</scope>
    <source>
        <strain evidence="4 5">573</strain>
    </source>
</reference>
<keyword evidence="2" id="KW-0812">Transmembrane</keyword>
<keyword evidence="5" id="KW-1185">Reference proteome</keyword>
<dbReference type="InterPro" id="IPR052894">
    <property type="entry name" value="AsmA-related"/>
</dbReference>
<evidence type="ECO:0000259" key="3">
    <source>
        <dbReference type="Pfam" id="PF05170"/>
    </source>
</evidence>
<accession>A0ABS3KM41</accession>
<keyword evidence="2" id="KW-1133">Transmembrane helix</keyword>
<protein>
    <submittedName>
        <fullName evidence="4">AsmA family protein</fullName>
    </submittedName>
</protein>
<feature type="transmembrane region" description="Helical" evidence="2">
    <location>
        <begin position="9"/>
        <end position="29"/>
    </location>
</feature>
<dbReference type="RefSeq" id="WP_207415952.1">
    <property type="nucleotide sequence ID" value="NZ_CP061178.1"/>
</dbReference>